<evidence type="ECO:0000313" key="1">
    <source>
        <dbReference type="EMBL" id="SDH19976.1"/>
    </source>
</evidence>
<evidence type="ECO:0008006" key="3">
    <source>
        <dbReference type="Google" id="ProtNLM"/>
    </source>
</evidence>
<sequence>MDRSQLTLETQLLQLKQQVDKDPHLVLAKAQQCVEEANTMMNTKAVIHALIIISLCHWHLMDYRKGLKTIKEALTRLNSIDSDDHVPEILHIHALHFWGQAQYYSAQQYWINALEQSALTDEIEIQIESLIGLGNVWRITNEPQLARSTHELAVTVANNSRINWLEGKARILLAWDHYLLNQFVDMLSVLDGASEALRYHDDKTWQAEIWDFRGLALLGLERIQDAEEATQKAHDLAVKHNLMWMKSHSYISRARLELLRKDPQRAAQLLAQAEASATTFDNGELLSQICFQQSRVAEESGDYQAALNAYKKYRQYSLQMLREQTLRVGNDKARASKRQMEQRARKLINRIRRQHEFDPEQQLTQMVSETYWWEQLVMCKTELKRANHSVIIIKHEDSAVLDISAELAHSLCCRHDLLARLSPNRVALLLSEKDEPAHQVYYCLEQMLAIYPWQRQGLLTEAPEMEFYDILSFPFTLDQLEDN</sequence>
<dbReference type="OrthoDB" id="5903759at2"/>
<dbReference type="InterPro" id="IPR011990">
    <property type="entry name" value="TPR-like_helical_dom_sf"/>
</dbReference>
<dbReference type="STRING" id="861298.SAMN04488136_110107"/>
<proteinExistence type="predicted"/>
<dbReference type="Proteomes" id="UP000198854">
    <property type="component" value="Unassembled WGS sequence"/>
</dbReference>
<evidence type="ECO:0000313" key="2">
    <source>
        <dbReference type="Proteomes" id="UP000198854"/>
    </source>
</evidence>
<dbReference type="Gene3D" id="1.25.40.10">
    <property type="entry name" value="Tetratricopeptide repeat domain"/>
    <property type="match status" value="1"/>
</dbReference>
<dbReference type="EMBL" id="FNDD01000010">
    <property type="protein sequence ID" value="SDH19976.1"/>
    <property type="molecule type" value="Genomic_DNA"/>
</dbReference>
<keyword evidence="2" id="KW-1185">Reference proteome</keyword>
<gene>
    <name evidence="1" type="ORF">SAMN04488136_110107</name>
</gene>
<reference evidence="2" key="1">
    <citation type="submission" date="2016-10" db="EMBL/GenBank/DDBJ databases">
        <authorList>
            <person name="Varghese N."/>
            <person name="Submissions S."/>
        </authorList>
    </citation>
    <scope>NUCLEOTIDE SEQUENCE [LARGE SCALE GENOMIC DNA]</scope>
    <source>
        <strain evidence="2">CGMCC 1.10228</strain>
    </source>
</reference>
<accession>A0A1G8AGJ9</accession>
<name>A0A1G8AGJ9_9VIBR</name>
<dbReference type="SUPFAM" id="SSF48452">
    <property type="entry name" value="TPR-like"/>
    <property type="match status" value="2"/>
</dbReference>
<dbReference type="RefSeq" id="WP_093273097.1">
    <property type="nucleotide sequence ID" value="NZ_FNDD01000010.1"/>
</dbReference>
<protein>
    <recommendedName>
        <fullName evidence="3">Tetratricopeptide repeat-containing protein</fullName>
    </recommendedName>
</protein>
<organism evidence="1 2">
    <name type="scientific">Vibrio xiamenensis</name>
    <dbReference type="NCBI Taxonomy" id="861298"/>
    <lineage>
        <taxon>Bacteria</taxon>
        <taxon>Pseudomonadati</taxon>
        <taxon>Pseudomonadota</taxon>
        <taxon>Gammaproteobacteria</taxon>
        <taxon>Vibrionales</taxon>
        <taxon>Vibrionaceae</taxon>
        <taxon>Vibrio</taxon>
    </lineage>
</organism>
<dbReference type="AlphaFoldDB" id="A0A1G8AGJ9"/>